<feature type="transmembrane region" description="Helical" evidence="1">
    <location>
        <begin position="98"/>
        <end position="120"/>
    </location>
</feature>
<evidence type="ECO:0000256" key="1">
    <source>
        <dbReference type="SAM" id="Phobius"/>
    </source>
</evidence>
<reference evidence="2 3" key="1">
    <citation type="submission" date="2020-08" db="EMBL/GenBank/DDBJ databases">
        <title>Genomic Encyclopedia of Type Strains, Phase IV (KMG-IV): sequencing the most valuable type-strain genomes for metagenomic binning, comparative biology and taxonomic classification.</title>
        <authorList>
            <person name="Goeker M."/>
        </authorList>
    </citation>
    <scope>NUCLEOTIDE SEQUENCE [LARGE SCALE GENOMIC DNA]</scope>
    <source>
        <strain evidence="2 3">DSM 25335</strain>
    </source>
</reference>
<proteinExistence type="predicted"/>
<dbReference type="RefSeq" id="WP_183253720.1">
    <property type="nucleotide sequence ID" value="NZ_BAAAFF010000005.1"/>
</dbReference>
<name>A0A7W8HXZ7_9CAUL</name>
<protein>
    <submittedName>
        <fullName evidence="2">Uncharacterized protein</fullName>
    </submittedName>
</protein>
<comment type="caution">
    <text evidence="2">The sequence shown here is derived from an EMBL/GenBank/DDBJ whole genome shotgun (WGS) entry which is preliminary data.</text>
</comment>
<accession>A0A7W8HXZ7</accession>
<dbReference type="EMBL" id="JACHFZ010000002">
    <property type="protein sequence ID" value="MBB5291890.1"/>
    <property type="molecule type" value="Genomic_DNA"/>
</dbReference>
<feature type="transmembrane region" description="Helical" evidence="1">
    <location>
        <begin position="70"/>
        <end position="91"/>
    </location>
</feature>
<gene>
    <name evidence="2" type="ORF">HNQ67_001404</name>
</gene>
<dbReference type="Proteomes" id="UP000566663">
    <property type="component" value="Unassembled WGS sequence"/>
</dbReference>
<organism evidence="2 3">
    <name type="scientific">Brevundimonas basaltis</name>
    <dbReference type="NCBI Taxonomy" id="472166"/>
    <lineage>
        <taxon>Bacteria</taxon>
        <taxon>Pseudomonadati</taxon>
        <taxon>Pseudomonadota</taxon>
        <taxon>Alphaproteobacteria</taxon>
        <taxon>Caulobacterales</taxon>
        <taxon>Caulobacteraceae</taxon>
        <taxon>Brevundimonas</taxon>
    </lineage>
</organism>
<sequence>MHVFALLSISIGWLKGGHPERFGALVLLLDYLVTRLGVAWSIREVDSIAATQDFVVMLSFGWLAFRTDRWWPIAATASLALCVLVRAIGMVNPELSRFAMLSAILGFWIFLYIVVLGGVAERWLAGERAVSVDRQWRRRRAVRDRSSRSEEAAPCRSSA</sequence>
<evidence type="ECO:0000313" key="3">
    <source>
        <dbReference type="Proteomes" id="UP000566663"/>
    </source>
</evidence>
<keyword evidence="1" id="KW-0472">Membrane</keyword>
<dbReference type="AlphaFoldDB" id="A0A7W8HXZ7"/>
<keyword evidence="3" id="KW-1185">Reference proteome</keyword>
<keyword evidence="1" id="KW-0812">Transmembrane</keyword>
<evidence type="ECO:0000313" key="2">
    <source>
        <dbReference type="EMBL" id="MBB5291890.1"/>
    </source>
</evidence>
<keyword evidence="1" id="KW-1133">Transmembrane helix</keyword>